<dbReference type="InterPro" id="IPR027417">
    <property type="entry name" value="P-loop_NTPase"/>
</dbReference>
<name>A0A6N4DY19_9GAMM</name>
<evidence type="ECO:0000313" key="6">
    <source>
        <dbReference type="EMBL" id="PUE03141.1"/>
    </source>
</evidence>
<dbReference type="InterPro" id="IPR003593">
    <property type="entry name" value="AAA+_ATPase"/>
</dbReference>
<evidence type="ECO:0000259" key="5">
    <source>
        <dbReference type="SMART" id="SM00382"/>
    </source>
</evidence>
<keyword evidence="2" id="KW-0067">ATP-binding</keyword>
<sequence length="489" mass="54376">MRELHDLELILRSDTPIITIESLEETRVLHLLTQLALRLGEPMFRWSVTEGLSRLEGDFGPQKLTREPPEVLRHIKATPRAGVYVLLDFHPYLADPLHTRLIKEIAQGHETTPRTLVLISHAIEIPPEIRHLSASFRLSLPDRAGIRRLIREEAEGWQRRHGRKIQLNRQAIEQLTNHLLGVTATDARRLIRTAIQDDGAITQSDLPEVMQAKYALLGHQGAISFEYDTERFSEVAGLSHFKQWLEQRRKSFTGNAASLQRPKGVMLLGVQGGGKSLAAKAVAGSFSLPLLRVDFGALYDKYIGESEKNLRQALRIAETMAPCVLWMDEIEKGLAGDGNDGGVSRRLLASLLTWMAEQQGGVFIVATANDIRALPPELMRKGRLDEIFFVDLPTTGVRREIFAIHLRRRNQAPSGFDLEALAEASEGFTGAEIEQAIVASLYAANAAGERMESEHLLEELARTSPLSVVMAEEMGALRAWAEGRTVPAG</sequence>
<dbReference type="PANTHER" id="PTHR42960">
    <property type="entry name" value="YCF46 PROTEIN"/>
    <property type="match status" value="1"/>
</dbReference>
<dbReference type="SUPFAM" id="SSF52540">
    <property type="entry name" value="P-loop containing nucleoside triphosphate hydrolases"/>
    <property type="match status" value="2"/>
</dbReference>
<dbReference type="Gene3D" id="1.10.8.60">
    <property type="match status" value="1"/>
</dbReference>
<dbReference type="SMART" id="SM00382">
    <property type="entry name" value="AAA"/>
    <property type="match status" value="1"/>
</dbReference>
<dbReference type="Proteomes" id="UP000250928">
    <property type="component" value="Unassembled WGS sequence"/>
</dbReference>
<gene>
    <name evidence="6" type="ORF">C3L24_04995</name>
</gene>
<dbReference type="InterPro" id="IPR052381">
    <property type="entry name" value="AAA_domain_protein"/>
</dbReference>
<dbReference type="PANTHER" id="PTHR42960:SF1">
    <property type="entry name" value="YCF46 PROTEIN"/>
    <property type="match status" value="1"/>
</dbReference>
<dbReference type="AlphaFoldDB" id="A0A6N4DY19"/>
<accession>A0A6N4DY19</accession>
<evidence type="ECO:0000256" key="3">
    <source>
        <dbReference type="ARBA" id="ARBA00038088"/>
    </source>
</evidence>
<organism evidence="6 7">
    <name type="scientific">Candidatus Sedimenticola endophacoides</name>
    <dbReference type="NCBI Taxonomy" id="2548426"/>
    <lineage>
        <taxon>Bacteria</taxon>
        <taxon>Pseudomonadati</taxon>
        <taxon>Pseudomonadota</taxon>
        <taxon>Gammaproteobacteria</taxon>
        <taxon>Chromatiales</taxon>
        <taxon>Sedimenticolaceae</taxon>
        <taxon>Sedimenticola</taxon>
    </lineage>
</organism>
<comment type="similarity">
    <text evidence="3">Belongs to the AAA ATPase family. Highly divergent.</text>
</comment>
<dbReference type="GO" id="GO:0016887">
    <property type="term" value="F:ATP hydrolysis activity"/>
    <property type="evidence" value="ECO:0007669"/>
    <property type="project" value="InterPro"/>
</dbReference>
<evidence type="ECO:0000256" key="4">
    <source>
        <dbReference type="ARBA" id="ARBA00040480"/>
    </source>
</evidence>
<protein>
    <recommendedName>
        <fullName evidence="4">Uncharacterized AAA domain-containing protein ycf46</fullName>
    </recommendedName>
</protein>
<evidence type="ECO:0000256" key="1">
    <source>
        <dbReference type="ARBA" id="ARBA00022741"/>
    </source>
</evidence>
<keyword evidence="1" id="KW-0547">Nucleotide-binding</keyword>
<dbReference type="InterPro" id="IPR003959">
    <property type="entry name" value="ATPase_AAA_core"/>
</dbReference>
<evidence type="ECO:0000313" key="7">
    <source>
        <dbReference type="Proteomes" id="UP000250928"/>
    </source>
</evidence>
<dbReference type="EMBL" id="PQCO01000165">
    <property type="protein sequence ID" value="PUE03141.1"/>
    <property type="molecule type" value="Genomic_DNA"/>
</dbReference>
<dbReference type="Pfam" id="PF00004">
    <property type="entry name" value="AAA"/>
    <property type="match status" value="1"/>
</dbReference>
<dbReference type="Gene3D" id="3.40.50.300">
    <property type="entry name" value="P-loop containing nucleotide triphosphate hydrolases"/>
    <property type="match status" value="1"/>
</dbReference>
<comment type="caution">
    <text evidence="6">The sequence shown here is derived from an EMBL/GenBank/DDBJ whole genome shotgun (WGS) entry which is preliminary data.</text>
</comment>
<proteinExistence type="inferred from homology"/>
<feature type="domain" description="AAA+ ATPase" evidence="5">
    <location>
        <begin position="261"/>
        <end position="394"/>
    </location>
</feature>
<dbReference type="GO" id="GO:0005524">
    <property type="term" value="F:ATP binding"/>
    <property type="evidence" value="ECO:0007669"/>
    <property type="project" value="UniProtKB-KW"/>
</dbReference>
<reference evidence="6 7" key="1">
    <citation type="submission" date="2018-01" db="EMBL/GenBank/DDBJ databases">
        <title>Novel co-symbiosis in the lucinid bivalve Phacoides pectinatus.</title>
        <authorList>
            <person name="Lim S.J."/>
            <person name="Davis B.G."/>
            <person name="Gill D.E."/>
            <person name="Engel A.S."/>
            <person name="Anderson L.C."/>
            <person name="Campbell B.J."/>
        </authorList>
    </citation>
    <scope>NUCLEOTIDE SEQUENCE [LARGE SCALE GENOMIC DNA]</scope>
    <source>
        <strain evidence="6">N3_P5</strain>
    </source>
</reference>
<evidence type="ECO:0000256" key="2">
    <source>
        <dbReference type="ARBA" id="ARBA00022840"/>
    </source>
</evidence>